<keyword evidence="2" id="KW-1185">Reference proteome</keyword>
<comment type="caution">
    <text evidence="1">The sequence shown here is derived from an EMBL/GenBank/DDBJ whole genome shotgun (WGS) entry which is preliminary data.</text>
</comment>
<accession>A0ACC5R0V2</accession>
<name>A0ACC5R0V2_9HYPH</name>
<dbReference type="EMBL" id="JAENHL010000006">
    <property type="protein sequence ID" value="MBK1866076.1"/>
    <property type="molecule type" value="Genomic_DNA"/>
</dbReference>
<protein>
    <submittedName>
        <fullName evidence="1">Uncharacterized protein</fullName>
    </submittedName>
</protein>
<sequence length="69" mass="7100">MLTAVLAVPVAAAEKAKPKLTNEAKDGVQTTQDNITKMKLKKAQQPTFTPSLGGPPVAPSPPPAPPSIN</sequence>
<evidence type="ECO:0000313" key="1">
    <source>
        <dbReference type="EMBL" id="MBK1866076.1"/>
    </source>
</evidence>
<evidence type="ECO:0000313" key="2">
    <source>
        <dbReference type="Proteomes" id="UP000616151"/>
    </source>
</evidence>
<gene>
    <name evidence="1" type="ORF">JHL16_06895</name>
</gene>
<reference evidence="1" key="1">
    <citation type="submission" date="2021-01" db="EMBL/GenBank/DDBJ databases">
        <authorList>
            <person name="Sun Q."/>
        </authorList>
    </citation>
    <scope>NUCLEOTIDE SEQUENCE</scope>
    <source>
        <strain evidence="1">YIM B02566</strain>
    </source>
</reference>
<organism evidence="1 2">
    <name type="scientific">Taklimakanibacter albus</name>
    <dbReference type="NCBI Taxonomy" id="2800327"/>
    <lineage>
        <taxon>Bacteria</taxon>
        <taxon>Pseudomonadati</taxon>
        <taxon>Pseudomonadota</taxon>
        <taxon>Alphaproteobacteria</taxon>
        <taxon>Hyphomicrobiales</taxon>
        <taxon>Aestuariivirgaceae</taxon>
        <taxon>Taklimakanibacter</taxon>
    </lineage>
</organism>
<dbReference type="Proteomes" id="UP000616151">
    <property type="component" value="Unassembled WGS sequence"/>
</dbReference>
<proteinExistence type="predicted"/>